<comment type="subcellular location">
    <subcellularLocation>
        <location evidence="1">Membrane</location>
        <topology evidence="1">Single-pass membrane protein</topology>
    </subcellularLocation>
</comment>
<keyword evidence="4 6" id="KW-1133">Transmembrane helix</keyword>
<keyword evidence="2" id="KW-0488">Methylation</keyword>
<evidence type="ECO:0000256" key="1">
    <source>
        <dbReference type="ARBA" id="ARBA00004167"/>
    </source>
</evidence>
<dbReference type="NCBIfam" id="NF007848">
    <property type="entry name" value="PRK10557.1"/>
    <property type="match status" value="1"/>
</dbReference>
<keyword evidence="8" id="KW-1185">Reference proteome</keyword>
<dbReference type="PIRSF" id="PIRSF004525">
    <property type="entry name" value="Pilin_peptidase-dep_B_prd"/>
    <property type="match status" value="1"/>
</dbReference>
<evidence type="ECO:0000313" key="8">
    <source>
        <dbReference type="Proteomes" id="UP000809137"/>
    </source>
</evidence>
<gene>
    <name evidence="7" type="ORF">JJB79_04545</name>
</gene>
<reference evidence="7 8" key="1">
    <citation type="submission" date="2021-01" db="EMBL/GenBank/DDBJ databases">
        <title>Complete genome sequence of Pantoea eucrina OB49, a heavy metal tolerant bacterium with PGPR potential isolated from wheat in Algeria.</title>
        <authorList>
            <person name="Lekired A."/>
            <person name="Ouzari I.H."/>
        </authorList>
    </citation>
    <scope>NUCLEOTIDE SEQUENCE [LARGE SCALE GENOMIC DNA]</scope>
    <source>
        <strain evidence="7 8">OB49</strain>
    </source>
</reference>
<sequence length="179" mass="20169">MRVAQAGFSLRETLIALAISAMLMLSLGRFLPLLLEQNLRLQQRVQLQQELEQIAGMLEKALRRAGYCRGTCSGAPLTLANSGSCVLLRWDENSNGRWEGAGHSDSDYYGYRLRSGQLEMQRGVEACHGSGWERITDPAFMLLERFQVSRQQRYLRLELAARAGQQQVTLVRVIEGINL</sequence>
<dbReference type="Proteomes" id="UP000809137">
    <property type="component" value="Unassembled WGS sequence"/>
</dbReference>
<accession>A0ABS1Z3S2</accession>
<keyword evidence="5 6" id="KW-0472">Membrane</keyword>
<dbReference type="EMBL" id="JAFCXS010000002">
    <property type="protein sequence ID" value="MBM0746688.1"/>
    <property type="molecule type" value="Genomic_DNA"/>
</dbReference>
<keyword evidence="3 6" id="KW-0812">Transmembrane</keyword>
<dbReference type="InterPro" id="IPR051621">
    <property type="entry name" value="T2SS_protein_J"/>
</dbReference>
<organism evidence="7 8">
    <name type="scientific">Pantoea eucrina</name>
    <dbReference type="NCBI Taxonomy" id="472693"/>
    <lineage>
        <taxon>Bacteria</taxon>
        <taxon>Pseudomonadati</taxon>
        <taxon>Pseudomonadota</taxon>
        <taxon>Gammaproteobacteria</taxon>
        <taxon>Enterobacterales</taxon>
        <taxon>Erwiniaceae</taxon>
        <taxon>Pantoea</taxon>
    </lineage>
</organism>
<feature type="transmembrane region" description="Helical" evidence="6">
    <location>
        <begin position="14"/>
        <end position="35"/>
    </location>
</feature>
<dbReference type="PANTHER" id="PTHR39583:SF3">
    <property type="entry name" value="PREPILIN PEPTIDASE-DEPENDENT PROTEIN B"/>
    <property type="match status" value="1"/>
</dbReference>
<dbReference type="PANTHER" id="PTHR39583">
    <property type="entry name" value="TYPE II SECRETION SYSTEM PROTEIN J-RELATED"/>
    <property type="match status" value="1"/>
</dbReference>
<evidence type="ECO:0000256" key="2">
    <source>
        <dbReference type="ARBA" id="ARBA00022481"/>
    </source>
</evidence>
<dbReference type="RefSeq" id="WP_203025481.1">
    <property type="nucleotide sequence ID" value="NZ_JAFCXS010000002.1"/>
</dbReference>
<evidence type="ECO:0000256" key="5">
    <source>
        <dbReference type="ARBA" id="ARBA00023136"/>
    </source>
</evidence>
<evidence type="ECO:0000313" key="7">
    <source>
        <dbReference type="EMBL" id="MBM0746688.1"/>
    </source>
</evidence>
<dbReference type="NCBIfam" id="TIGR02532">
    <property type="entry name" value="IV_pilin_GFxxxE"/>
    <property type="match status" value="1"/>
</dbReference>
<proteinExistence type="predicted"/>
<dbReference type="InterPro" id="IPR016419">
    <property type="entry name" value="Prepilin_Pept-dep_B_prd"/>
</dbReference>
<evidence type="ECO:0000256" key="4">
    <source>
        <dbReference type="ARBA" id="ARBA00022989"/>
    </source>
</evidence>
<evidence type="ECO:0000256" key="6">
    <source>
        <dbReference type="SAM" id="Phobius"/>
    </source>
</evidence>
<name>A0ABS1Z3S2_9GAMM</name>
<dbReference type="InterPro" id="IPR012902">
    <property type="entry name" value="N_methyl_site"/>
</dbReference>
<protein>
    <submittedName>
        <fullName evidence="7">Prepilin peptidase-dependent protein</fullName>
    </submittedName>
</protein>
<comment type="caution">
    <text evidence="7">The sequence shown here is derived from an EMBL/GenBank/DDBJ whole genome shotgun (WGS) entry which is preliminary data.</text>
</comment>
<evidence type="ECO:0000256" key="3">
    <source>
        <dbReference type="ARBA" id="ARBA00022692"/>
    </source>
</evidence>